<proteinExistence type="predicted"/>
<dbReference type="Proteomes" id="UP000013201">
    <property type="component" value="Unassembled WGS sequence"/>
</dbReference>
<protein>
    <submittedName>
        <fullName evidence="1">Uncharacterized protein</fullName>
    </submittedName>
</protein>
<sequence length="47" mass="5349">MEQAPLREETGCRGDRLRFVGRARINHVARGRTIMGPRSAADRSFHL</sequence>
<dbReference type="AlphaFoldDB" id="N1MKF5"/>
<evidence type="ECO:0000313" key="2">
    <source>
        <dbReference type="Proteomes" id="UP000013201"/>
    </source>
</evidence>
<dbReference type="EMBL" id="CAVK010000092">
    <property type="protein sequence ID" value="CCW17695.1"/>
    <property type="molecule type" value="Genomic_DNA"/>
</dbReference>
<accession>N1MKF5</accession>
<comment type="caution">
    <text evidence="1">The sequence shown here is derived from an EMBL/GenBank/DDBJ whole genome shotgun (WGS) entry which is preliminary data.</text>
</comment>
<name>N1MKF5_9SPHN</name>
<organism evidence="1 2">
    <name type="scientific">Sphingobium indicum BiD32</name>
    <dbReference type="NCBI Taxonomy" id="1301087"/>
    <lineage>
        <taxon>Bacteria</taxon>
        <taxon>Pseudomonadati</taxon>
        <taxon>Pseudomonadota</taxon>
        <taxon>Alphaproteobacteria</taxon>
        <taxon>Sphingomonadales</taxon>
        <taxon>Sphingomonadaceae</taxon>
        <taxon>Sphingobium</taxon>
    </lineage>
</organism>
<gene>
    <name evidence="1" type="ORF">EBBID32_20430</name>
</gene>
<evidence type="ECO:0000313" key="1">
    <source>
        <dbReference type="EMBL" id="CCW17695.1"/>
    </source>
</evidence>
<reference evidence="1 2" key="1">
    <citation type="submission" date="2013-03" db="EMBL/GenBank/DDBJ databases">
        <authorList>
            <person name="Le V."/>
        </authorList>
    </citation>
    <scope>NUCLEOTIDE SEQUENCE [LARGE SCALE GENOMIC DNA]</scope>
    <source>
        <strain evidence="1 2">BiD32</strain>
    </source>
</reference>
<keyword evidence="2" id="KW-1185">Reference proteome</keyword>
<reference evidence="2" key="2">
    <citation type="submission" date="2013-04" db="EMBL/GenBank/DDBJ databases">
        <title>Bisphenol A degrading Sphingobium sp. strain BiD32.</title>
        <authorList>
            <person name="Nielsen J.L."/>
            <person name="Zhou N.A."/>
            <person name="Kjeldal H."/>
        </authorList>
    </citation>
    <scope>NUCLEOTIDE SEQUENCE [LARGE SCALE GENOMIC DNA]</scope>
    <source>
        <strain evidence="2">BiD32</strain>
    </source>
</reference>